<accession>A0A7S9XEA5</accession>
<organism evidence="1">
    <name type="scientific">Virus NIOZ-UU159</name>
    <dbReference type="NCBI Taxonomy" id="2763270"/>
    <lineage>
        <taxon>Viruses</taxon>
    </lineage>
</organism>
<protein>
    <submittedName>
        <fullName evidence="1">Uncharacterized protein</fullName>
    </submittedName>
</protein>
<gene>
    <name evidence="1" type="ORF">NIOZUU159_00219</name>
</gene>
<reference evidence="1" key="1">
    <citation type="submission" date="2020-08" db="EMBL/GenBank/DDBJ databases">
        <title>Bridging the membrane lipid divide: bacteria of the FCB group superphylum have the potential to synthesize archaeal ether lipids.</title>
        <authorList>
            <person name="Villanueva L."/>
            <person name="von Meijenfeldt F.A.B."/>
            <person name="Westbye A.B."/>
            <person name="Yadav S."/>
            <person name="Hopmans E.C."/>
            <person name="Dutilh B.E."/>
            <person name="Sinninghe Damste J.S."/>
        </authorList>
    </citation>
    <scope>NUCLEOTIDE SEQUENCE</scope>
    <source>
        <strain evidence="1">NIOZ-UU159</strain>
    </source>
</reference>
<proteinExistence type="predicted"/>
<sequence length="97" mass="10939">MFRGDLGVNNINGIPVMSFSNLNKIISNQYPSYRDKESYISLARLAAGGSMSPYTFGNGLYKNFNSSIYGDDKYEEREKIVSPPTYENKTNLPIKNI</sequence>
<dbReference type="EMBL" id="MW030598">
    <property type="protein sequence ID" value="QPI16724.1"/>
    <property type="molecule type" value="Genomic_DNA"/>
</dbReference>
<evidence type="ECO:0000313" key="1">
    <source>
        <dbReference type="EMBL" id="QPI16724.1"/>
    </source>
</evidence>
<name>A0A7S9XEA5_9VIRU</name>